<evidence type="ECO:0000256" key="1">
    <source>
        <dbReference type="ARBA" id="ARBA00009431"/>
    </source>
</evidence>
<dbReference type="GO" id="GO:0004185">
    <property type="term" value="F:serine-type carboxypeptidase activity"/>
    <property type="evidence" value="ECO:0007669"/>
    <property type="project" value="InterPro"/>
</dbReference>
<keyword evidence="2" id="KW-1133">Transmembrane helix</keyword>
<dbReference type="InterPro" id="IPR001563">
    <property type="entry name" value="Peptidase_S10"/>
</dbReference>
<dbReference type="AlphaFoldDB" id="A0A061F7F5"/>
<dbReference type="eggNOG" id="KOG1282">
    <property type="taxonomic scope" value="Eukaryota"/>
</dbReference>
<dbReference type="SUPFAM" id="SSF53474">
    <property type="entry name" value="alpha/beta-Hydrolases"/>
    <property type="match status" value="1"/>
</dbReference>
<accession>A0A061F7F5</accession>
<keyword evidence="2" id="KW-0812">Transmembrane</keyword>
<dbReference type="Gene3D" id="3.40.50.1820">
    <property type="entry name" value="alpha/beta hydrolase"/>
    <property type="match status" value="1"/>
</dbReference>
<sequence>MININLHEQILKECNGIDEDNHSNNATKWSEPCQQAMDKAEMAALMFFETLVMKNGKTLSSSLLLQVTKVSSEVDMCIPFWGDFYFNIPEVQNAFHRNQTNLRYQWKGCFEKSGLKYSDADKDIDMHPALKKILQQSIPITIFRFLISPFVFYLIIYLSFFFLINNILICLINGQGGGWMYSYDNLLNFMTVKGANHHVTFSKPSEALFIFTNIVLNQSQ</sequence>
<dbReference type="Proteomes" id="UP000026915">
    <property type="component" value="Chromosome 7"/>
</dbReference>
<evidence type="ECO:0000313" key="4">
    <source>
        <dbReference type="Proteomes" id="UP000026915"/>
    </source>
</evidence>
<dbReference type="Gene3D" id="6.10.250.940">
    <property type="match status" value="1"/>
</dbReference>
<dbReference type="EMBL" id="CM001885">
    <property type="protein sequence ID" value="EOY12981.1"/>
    <property type="molecule type" value="Genomic_DNA"/>
</dbReference>
<keyword evidence="2" id="KW-0472">Membrane</keyword>
<evidence type="ECO:0000256" key="2">
    <source>
        <dbReference type="SAM" id="Phobius"/>
    </source>
</evidence>
<dbReference type="Pfam" id="PF00450">
    <property type="entry name" value="Peptidase_S10"/>
    <property type="match status" value="2"/>
</dbReference>
<feature type="transmembrane region" description="Helical" evidence="2">
    <location>
        <begin position="141"/>
        <end position="164"/>
    </location>
</feature>
<keyword evidence="3" id="KW-0645">Protease</keyword>
<keyword evidence="4" id="KW-1185">Reference proteome</keyword>
<dbReference type="InterPro" id="IPR029058">
    <property type="entry name" value="AB_hydrolase_fold"/>
</dbReference>
<keyword evidence="3" id="KW-0378">Hydrolase</keyword>
<protein>
    <submittedName>
        <fullName evidence="3">Serine carboxypeptidase-like 41</fullName>
    </submittedName>
</protein>
<dbReference type="InParanoid" id="A0A061F7F5"/>
<proteinExistence type="inferred from homology"/>
<name>A0A061F7F5_THECC</name>
<organism evidence="3 4">
    <name type="scientific">Theobroma cacao</name>
    <name type="common">Cacao</name>
    <name type="synonym">Cocoa</name>
    <dbReference type="NCBI Taxonomy" id="3641"/>
    <lineage>
        <taxon>Eukaryota</taxon>
        <taxon>Viridiplantae</taxon>
        <taxon>Streptophyta</taxon>
        <taxon>Embryophyta</taxon>
        <taxon>Tracheophyta</taxon>
        <taxon>Spermatophyta</taxon>
        <taxon>Magnoliopsida</taxon>
        <taxon>eudicotyledons</taxon>
        <taxon>Gunneridae</taxon>
        <taxon>Pentapetalae</taxon>
        <taxon>rosids</taxon>
        <taxon>malvids</taxon>
        <taxon>Malvales</taxon>
        <taxon>Malvaceae</taxon>
        <taxon>Byttnerioideae</taxon>
        <taxon>Theobroma</taxon>
    </lineage>
</organism>
<reference evidence="3 4" key="1">
    <citation type="journal article" date="2013" name="Genome Biol.">
        <title>The genome sequence of the most widely cultivated cacao type and its use to identify candidate genes regulating pod color.</title>
        <authorList>
            <person name="Motamayor J.C."/>
            <person name="Mockaitis K."/>
            <person name="Schmutz J."/>
            <person name="Haiminen N."/>
            <person name="Iii D.L."/>
            <person name="Cornejo O."/>
            <person name="Findley S.D."/>
            <person name="Zheng P."/>
            <person name="Utro F."/>
            <person name="Royaert S."/>
            <person name="Saski C."/>
            <person name="Jenkins J."/>
            <person name="Podicheti R."/>
            <person name="Zhao M."/>
            <person name="Scheffler B.E."/>
            <person name="Stack J.C."/>
            <person name="Feltus F.A."/>
            <person name="Mustiga G.M."/>
            <person name="Amores F."/>
            <person name="Phillips W."/>
            <person name="Marelli J.P."/>
            <person name="May G.D."/>
            <person name="Shapiro H."/>
            <person name="Ma J."/>
            <person name="Bustamante C.D."/>
            <person name="Schnell R.J."/>
            <person name="Main D."/>
            <person name="Gilbert D."/>
            <person name="Parida L."/>
            <person name="Kuhn D.N."/>
        </authorList>
    </citation>
    <scope>NUCLEOTIDE SEQUENCE [LARGE SCALE GENOMIC DNA]</scope>
    <source>
        <strain evidence="4">cv. Matina 1-6</strain>
    </source>
</reference>
<gene>
    <name evidence="3" type="ORF">TCM_031489</name>
</gene>
<dbReference type="GO" id="GO:0006508">
    <property type="term" value="P:proteolysis"/>
    <property type="evidence" value="ECO:0007669"/>
    <property type="project" value="InterPro"/>
</dbReference>
<dbReference type="Gramene" id="EOY12981">
    <property type="protein sequence ID" value="EOY12981"/>
    <property type="gene ID" value="TCM_031489"/>
</dbReference>
<comment type="similarity">
    <text evidence="1">Belongs to the peptidase S10 family.</text>
</comment>
<dbReference type="HOGENOM" id="CLU_1258045_0_0_1"/>
<evidence type="ECO:0000313" key="3">
    <source>
        <dbReference type="EMBL" id="EOY12981.1"/>
    </source>
</evidence>
<keyword evidence="3" id="KW-0121">Carboxypeptidase</keyword>